<feature type="compositionally biased region" description="Low complexity" evidence="1">
    <location>
        <begin position="55"/>
        <end position="66"/>
    </location>
</feature>
<evidence type="ECO:0000256" key="1">
    <source>
        <dbReference type="SAM" id="MobiDB-lite"/>
    </source>
</evidence>
<keyword evidence="3" id="KW-1185">Reference proteome</keyword>
<reference evidence="3" key="1">
    <citation type="journal article" date="2014" name="Science">
        <title>Ancient hybridizations among the ancestral genomes of bread wheat.</title>
        <authorList>
            <consortium name="International Wheat Genome Sequencing Consortium,"/>
            <person name="Marcussen T."/>
            <person name="Sandve S.R."/>
            <person name="Heier L."/>
            <person name="Spannagl M."/>
            <person name="Pfeifer M."/>
            <person name="Jakobsen K.S."/>
            <person name="Wulff B.B."/>
            <person name="Steuernagel B."/>
            <person name="Mayer K.F."/>
            <person name="Olsen O.A."/>
        </authorList>
    </citation>
    <scope>NUCLEOTIDE SEQUENCE [LARGE SCALE GENOMIC DNA]</scope>
    <source>
        <strain evidence="3">cv. AL8/78</strain>
    </source>
</reference>
<name>A0A453M4L2_AEGTS</name>
<evidence type="ECO:0000313" key="2">
    <source>
        <dbReference type="EnsemblPlants" id="AET5Gv21039800.12"/>
    </source>
</evidence>
<protein>
    <submittedName>
        <fullName evidence="2">Uncharacterized protein</fullName>
    </submittedName>
</protein>
<dbReference type="AlphaFoldDB" id="A0A453M4L2"/>
<sequence length="81" mass="8529">MGADSIAWSRVDPDPRTPANHRVAKSRAFINFFLLQSSLTSLSPHPAQVHSGSVPRRAPPASASPPDLVAPGSPTRPPAKP</sequence>
<dbReference type="Proteomes" id="UP000015105">
    <property type="component" value="Chromosome 5D"/>
</dbReference>
<feature type="region of interest" description="Disordered" evidence="1">
    <location>
        <begin position="42"/>
        <end position="81"/>
    </location>
</feature>
<reference evidence="2" key="3">
    <citation type="journal article" date="2017" name="Nature">
        <title>Genome sequence of the progenitor of the wheat D genome Aegilops tauschii.</title>
        <authorList>
            <person name="Luo M.C."/>
            <person name="Gu Y.Q."/>
            <person name="Puiu D."/>
            <person name="Wang H."/>
            <person name="Twardziok S.O."/>
            <person name="Deal K.R."/>
            <person name="Huo N."/>
            <person name="Zhu T."/>
            <person name="Wang L."/>
            <person name="Wang Y."/>
            <person name="McGuire P.E."/>
            <person name="Liu S."/>
            <person name="Long H."/>
            <person name="Ramasamy R.K."/>
            <person name="Rodriguez J.C."/>
            <person name="Van S.L."/>
            <person name="Yuan L."/>
            <person name="Wang Z."/>
            <person name="Xia Z."/>
            <person name="Xiao L."/>
            <person name="Anderson O.D."/>
            <person name="Ouyang S."/>
            <person name="Liang Y."/>
            <person name="Zimin A.V."/>
            <person name="Pertea G."/>
            <person name="Qi P."/>
            <person name="Bennetzen J.L."/>
            <person name="Dai X."/>
            <person name="Dawson M.W."/>
            <person name="Muller H.G."/>
            <person name="Kugler K."/>
            <person name="Rivarola-Duarte L."/>
            <person name="Spannagl M."/>
            <person name="Mayer K.F.X."/>
            <person name="Lu F.H."/>
            <person name="Bevan M.W."/>
            <person name="Leroy P."/>
            <person name="Li P."/>
            <person name="You F.M."/>
            <person name="Sun Q."/>
            <person name="Liu Z."/>
            <person name="Lyons E."/>
            <person name="Wicker T."/>
            <person name="Salzberg S.L."/>
            <person name="Devos K.M."/>
            <person name="Dvorak J."/>
        </authorList>
    </citation>
    <scope>NUCLEOTIDE SEQUENCE [LARGE SCALE GENOMIC DNA]</scope>
    <source>
        <strain evidence="2">cv. AL8/78</strain>
    </source>
</reference>
<dbReference type="EnsemblPlants" id="AET5Gv21039800.12">
    <property type="protein sequence ID" value="AET5Gv21039800.12"/>
    <property type="gene ID" value="AET5Gv21039800"/>
</dbReference>
<organism evidence="2 3">
    <name type="scientific">Aegilops tauschii subsp. strangulata</name>
    <name type="common">Goatgrass</name>
    <dbReference type="NCBI Taxonomy" id="200361"/>
    <lineage>
        <taxon>Eukaryota</taxon>
        <taxon>Viridiplantae</taxon>
        <taxon>Streptophyta</taxon>
        <taxon>Embryophyta</taxon>
        <taxon>Tracheophyta</taxon>
        <taxon>Spermatophyta</taxon>
        <taxon>Magnoliopsida</taxon>
        <taxon>Liliopsida</taxon>
        <taxon>Poales</taxon>
        <taxon>Poaceae</taxon>
        <taxon>BOP clade</taxon>
        <taxon>Pooideae</taxon>
        <taxon>Triticodae</taxon>
        <taxon>Triticeae</taxon>
        <taxon>Triticinae</taxon>
        <taxon>Aegilops</taxon>
    </lineage>
</organism>
<proteinExistence type="predicted"/>
<dbReference type="Gramene" id="AET5Gv21039800.12">
    <property type="protein sequence ID" value="AET5Gv21039800.12"/>
    <property type="gene ID" value="AET5Gv21039800"/>
</dbReference>
<accession>A0A453M4L2</accession>
<reference evidence="2" key="4">
    <citation type="submission" date="2019-03" db="UniProtKB">
        <authorList>
            <consortium name="EnsemblPlants"/>
        </authorList>
    </citation>
    <scope>IDENTIFICATION</scope>
</reference>
<evidence type="ECO:0000313" key="3">
    <source>
        <dbReference type="Proteomes" id="UP000015105"/>
    </source>
</evidence>
<reference evidence="3" key="2">
    <citation type="journal article" date="2017" name="Nat. Plants">
        <title>The Aegilops tauschii genome reveals multiple impacts of transposons.</title>
        <authorList>
            <person name="Zhao G."/>
            <person name="Zou C."/>
            <person name="Li K."/>
            <person name="Wang K."/>
            <person name="Li T."/>
            <person name="Gao L."/>
            <person name="Zhang X."/>
            <person name="Wang H."/>
            <person name="Yang Z."/>
            <person name="Liu X."/>
            <person name="Jiang W."/>
            <person name="Mao L."/>
            <person name="Kong X."/>
            <person name="Jiao Y."/>
            <person name="Jia J."/>
        </authorList>
    </citation>
    <scope>NUCLEOTIDE SEQUENCE [LARGE SCALE GENOMIC DNA]</scope>
    <source>
        <strain evidence="3">cv. AL8/78</strain>
    </source>
</reference>
<reference evidence="2" key="5">
    <citation type="journal article" date="2021" name="G3 (Bethesda)">
        <title>Aegilops tauschii genome assembly Aet v5.0 features greater sequence contiguity and improved annotation.</title>
        <authorList>
            <person name="Wang L."/>
            <person name="Zhu T."/>
            <person name="Rodriguez J.C."/>
            <person name="Deal K.R."/>
            <person name="Dubcovsky J."/>
            <person name="McGuire P.E."/>
            <person name="Lux T."/>
            <person name="Spannagl M."/>
            <person name="Mayer K.F.X."/>
            <person name="Baldrich P."/>
            <person name="Meyers B.C."/>
            <person name="Huo N."/>
            <person name="Gu Y.Q."/>
            <person name="Zhou H."/>
            <person name="Devos K.M."/>
            <person name="Bennetzen J.L."/>
            <person name="Unver T."/>
            <person name="Budak H."/>
            <person name="Gulick P.J."/>
            <person name="Galiba G."/>
            <person name="Kalapos B."/>
            <person name="Nelson D.R."/>
            <person name="Li P."/>
            <person name="You F.M."/>
            <person name="Luo M.C."/>
            <person name="Dvorak J."/>
        </authorList>
    </citation>
    <scope>NUCLEOTIDE SEQUENCE [LARGE SCALE GENOMIC DNA]</scope>
    <source>
        <strain evidence="2">cv. AL8/78</strain>
    </source>
</reference>
<feature type="region of interest" description="Disordered" evidence="1">
    <location>
        <begin position="1"/>
        <end position="22"/>
    </location>
</feature>